<keyword evidence="3" id="KW-1185">Reference proteome</keyword>
<dbReference type="EnsemblPlants" id="OGLUM07G06980.2">
    <property type="protein sequence ID" value="OGLUM07G06980.2"/>
    <property type="gene ID" value="OGLUM07G06980"/>
</dbReference>
<evidence type="ECO:0000313" key="3">
    <source>
        <dbReference type="Proteomes" id="UP000026961"/>
    </source>
</evidence>
<feature type="compositionally biased region" description="Polar residues" evidence="1">
    <location>
        <begin position="120"/>
        <end position="139"/>
    </location>
</feature>
<evidence type="ECO:0000256" key="1">
    <source>
        <dbReference type="SAM" id="MobiDB-lite"/>
    </source>
</evidence>
<feature type="compositionally biased region" description="Basic residues" evidence="1">
    <location>
        <begin position="141"/>
        <end position="151"/>
    </location>
</feature>
<reference evidence="2" key="1">
    <citation type="submission" date="2015-04" db="UniProtKB">
        <authorList>
            <consortium name="EnsemblPlants"/>
        </authorList>
    </citation>
    <scope>IDENTIFICATION</scope>
</reference>
<evidence type="ECO:0000313" key="2">
    <source>
        <dbReference type="EnsemblPlants" id="OGLUM07G06980.2"/>
    </source>
</evidence>
<organism evidence="2">
    <name type="scientific">Oryza glumipatula</name>
    <dbReference type="NCBI Taxonomy" id="40148"/>
    <lineage>
        <taxon>Eukaryota</taxon>
        <taxon>Viridiplantae</taxon>
        <taxon>Streptophyta</taxon>
        <taxon>Embryophyta</taxon>
        <taxon>Tracheophyta</taxon>
        <taxon>Spermatophyta</taxon>
        <taxon>Magnoliopsida</taxon>
        <taxon>Liliopsida</taxon>
        <taxon>Poales</taxon>
        <taxon>Poaceae</taxon>
        <taxon>BOP clade</taxon>
        <taxon>Oryzoideae</taxon>
        <taxon>Oryzeae</taxon>
        <taxon>Oryzinae</taxon>
        <taxon>Oryza</taxon>
    </lineage>
</organism>
<dbReference type="Proteomes" id="UP000026961">
    <property type="component" value="Chromosome 7"/>
</dbReference>
<protein>
    <submittedName>
        <fullName evidence="2">Uncharacterized protein</fullName>
    </submittedName>
</protein>
<feature type="compositionally biased region" description="Basic and acidic residues" evidence="1">
    <location>
        <begin position="107"/>
        <end position="119"/>
    </location>
</feature>
<dbReference type="Gramene" id="OGLUM07G06980.2">
    <property type="protein sequence ID" value="OGLUM07G06980.2"/>
    <property type="gene ID" value="OGLUM07G06980"/>
</dbReference>
<name>A0A0E0AHA7_9ORYZ</name>
<reference evidence="2" key="2">
    <citation type="submission" date="2018-05" db="EMBL/GenBank/DDBJ databases">
        <title>OgluRS3 (Oryza glumaepatula Reference Sequence Version 3).</title>
        <authorList>
            <person name="Zhang J."/>
            <person name="Kudrna D."/>
            <person name="Lee S."/>
            <person name="Talag J."/>
            <person name="Welchert J."/>
            <person name="Wing R.A."/>
        </authorList>
    </citation>
    <scope>NUCLEOTIDE SEQUENCE [LARGE SCALE GENOMIC DNA]</scope>
</reference>
<feature type="compositionally biased region" description="Low complexity" evidence="1">
    <location>
        <begin position="46"/>
        <end position="72"/>
    </location>
</feature>
<proteinExistence type="predicted"/>
<feature type="compositionally biased region" description="Low complexity" evidence="1">
    <location>
        <begin position="80"/>
        <end position="106"/>
    </location>
</feature>
<feature type="region of interest" description="Disordered" evidence="1">
    <location>
        <begin position="14"/>
        <end position="151"/>
    </location>
</feature>
<feature type="compositionally biased region" description="Pro residues" evidence="1">
    <location>
        <begin position="19"/>
        <end position="34"/>
    </location>
</feature>
<accession>A0A0E0AHA7</accession>
<dbReference type="AlphaFoldDB" id="A0A0E0AHA7"/>
<sequence>MTACGGVLLHRRSRCQLTPPSPLTAPPLSPPPPRSGAVDLLDPGPRAARSSGGNPRAARGRRAAASTGPTASQFQTALASASSRRPLTTPPSSCSSAHSSSRARSAGRAETEAGWDEWHNSSAGVQHPATTASKRQANKPSIHHSINRPHLKFFPSSATGVAVMHQAPVVDMAETSVPNLGMKPKIS</sequence>